<dbReference type="STRING" id="394193.SAMN04489732_126119"/>
<dbReference type="EMBL" id="FOEF01000026">
    <property type="protein sequence ID" value="SEP53395.1"/>
    <property type="molecule type" value="Genomic_DNA"/>
</dbReference>
<evidence type="ECO:0000259" key="1">
    <source>
        <dbReference type="SMART" id="SM00858"/>
    </source>
</evidence>
<dbReference type="AlphaFoldDB" id="A0A1H8YMH9"/>
<accession>A0A1H8YMH9</accession>
<dbReference type="CDD" id="cd11614">
    <property type="entry name" value="SAF_CpaB_FlgA_like"/>
    <property type="match status" value="1"/>
</dbReference>
<sequence length="193" mass="19101">MPYLLLGVLLVVVCAAGGVFAGMQLGDRESVLALARPVAVGQILTAQDLKQVSMATDSGMDVMSASAASTVVGQPVAFSLPAGSLVTRSVLGSPQIPLQGRAIAAVGLKPGQFPPDLAPGTTVAVLTTPGQGTTTGSSNGQTSSWTAVVTGIATREGEQTTVVSLQLSESDARAFASAPAGQLSLVAIAGGGR</sequence>
<keyword evidence="3" id="KW-1185">Reference proteome</keyword>
<name>A0A1H8YMH9_9PSEU</name>
<reference evidence="2 3" key="1">
    <citation type="submission" date="2016-10" db="EMBL/GenBank/DDBJ databases">
        <authorList>
            <person name="de Groot N.N."/>
        </authorList>
    </citation>
    <scope>NUCLEOTIDE SEQUENCE [LARGE SCALE GENOMIC DNA]</scope>
    <source>
        <strain evidence="2 3">DSM 44993</strain>
    </source>
</reference>
<evidence type="ECO:0000313" key="3">
    <source>
        <dbReference type="Proteomes" id="UP000198582"/>
    </source>
</evidence>
<dbReference type="Proteomes" id="UP000198582">
    <property type="component" value="Unassembled WGS sequence"/>
</dbReference>
<evidence type="ECO:0000313" key="2">
    <source>
        <dbReference type="EMBL" id="SEP53395.1"/>
    </source>
</evidence>
<dbReference type="InterPro" id="IPR013974">
    <property type="entry name" value="SAF"/>
</dbReference>
<gene>
    <name evidence="2" type="ORF">SAMN04489732_126119</name>
</gene>
<protein>
    <recommendedName>
        <fullName evidence="1">SAF domain-containing protein</fullName>
    </recommendedName>
</protein>
<dbReference type="SMART" id="SM00858">
    <property type="entry name" value="SAF"/>
    <property type="match status" value="1"/>
</dbReference>
<feature type="domain" description="SAF" evidence="1">
    <location>
        <begin position="29"/>
        <end position="92"/>
    </location>
</feature>
<proteinExistence type="predicted"/>
<organism evidence="2 3">
    <name type="scientific">Amycolatopsis saalfeldensis</name>
    <dbReference type="NCBI Taxonomy" id="394193"/>
    <lineage>
        <taxon>Bacteria</taxon>
        <taxon>Bacillati</taxon>
        <taxon>Actinomycetota</taxon>
        <taxon>Actinomycetes</taxon>
        <taxon>Pseudonocardiales</taxon>
        <taxon>Pseudonocardiaceae</taxon>
        <taxon>Amycolatopsis</taxon>
    </lineage>
</organism>